<dbReference type="AlphaFoldDB" id="A0A8B6F8M3"/>
<evidence type="ECO:0000313" key="3">
    <source>
        <dbReference type="EMBL" id="VDI45369.1"/>
    </source>
</evidence>
<gene>
    <name evidence="3" type="ORF">MGAL_10B071252</name>
</gene>
<dbReference type="OrthoDB" id="6079384at2759"/>
<dbReference type="EMBL" id="UYJE01006362">
    <property type="protein sequence ID" value="VDI45369.1"/>
    <property type="molecule type" value="Genomic_DNA"/>
</dbReference>
<organism evidence="3 4">
    <name type="scientific">Mytilus galloprovincialis</name>
    <name type="common">Mediterranean mussel</name>
    <dbReference type="NCBI Taxonomy" id="29158"/>
    <lineage>
        <taxon>Eukaryota</taxon>
        <taxon>Metazoa</taxon>
        <taxon>Spiralia</taxon>
        <taxon>Lophotrochozoa</taxon>
        <taxon>Mollusca</taxon>
        <taxon>Bivalvia</taxon>
        <taxon>Autobranchia</taxon>
        <taxon>Pteriomorphia</taxon>
        <taxon>Mytilida</taxon>
        <taxon>Mytiloidea</taxon>
        <taxon>Mytilidae</taxon>
        <taxon>Mytilinae</taxon>
        <taxon>Mytilus</taxon>
    </lineage>
</organism>
<sequence>MPRSKKGKPNKPKPNKRKRQNLSSGSSSSDQYSSPAFSNKEKCRHKKEPKVLLSNTISEALSCLNDNNNSQLNIDNQLIMNQSINPGCQYTSTPQHSNTPIPYQPFQQFQQYPQSPTFLPPPPLPPVSPGFESLLHEINKRLIGVETKLTKLDSIEERISIFDTKFKTVDVEVASCKERIGALEQSAQFLSNVYDEHKVLKSRLDKLTNNIETTKSVNNNVKDRLASVEIQSLRQNLLFFAIDEKSMNTDMETDGNKVDEATGGVTGITENRHLEHQTNKDNENCIDTILDFCENTLKIEHAKTAIKIESAFRLGKFKKEAVRPRPIVVKFKRFSDREMVRKMSKRLKGSGFGISQQYPPEILEKRKKLLPVMFQKRQEKLSAYLVDDKLYVDGKLWEK</sequence>
<feature type="compositionally biased region" description="Low complexity" evidence="2">
    <location>
        <begin position="21"/>
        <end position="38"/>
    </location>
</feature>
<comment type="caution">
    <text evidence="3">The sequence shown here is derived from an EMBL/GenBank/DDBJ whole genome shotgun (WGS) entry which is preliminary data.</text>
</comment>
<feature type="coiled-coil region" evidence="1">
    <location>
        <begin position="190"/>
        <end position="224"/>
    </location>
</feature>
<name>A0A8B6F8M3_MYTGA</name>
<feature type="compositionally biased region" description="Basic residues" evidence="2">
    <location>
        <begin position="1"/>
        <end position="20"/>
    </location>
</feature>
<reference evidence="3" key="1">
    <citation type="submission" date="2018-11" db="EMBL/GenBank/DDBJ databases">
        <authorList>
            <person name="Alioto T."/>
            <person name="Alioto T."/>
        </authorList>
    </citation>
    <scope>NUCLEOTIDE SEQUENCE</scope>
</reference>
<keyword evidence="4" id="KW-1185">Reference proteome</keyword>
<evidence type="ECO:0000313" key="4">
    <source>
        <dbReference type="Proteomes" id="UP000596742"/>
    </source>
</evidence>
<dbReference type="SUPFAM" id="SSF81995">
    <property type="entry name" value="beta-sandwich domain of Sec23/24"/>
    <property type="match status" value="1"/>
</dbReference>
<keyword evidence="1" id="KW-0175">Coiled coil</keyword>
<evidence type="ECO:0000256" key="1">
    <source>
        <dbReference type="SAM" id="Coils"/>
    </source>
</evidence>
<dbReference type="Proteomes" id="UP000596742">
    <property type="component" value="Unassembled WGS sequence"/>
</dbReference>
<dbReference type="Gene3D" id="3.30.70.1820">
    <property type="entry name" value="L1 transposable element, RRM domain"/>
    <property type="match status" value="1"/>
</dbReference>
<feature type="region of interest" description="Disordered" evidence="2">
    <location>
        <begin position="1"/>
        <end position="46"/>
    </location>
</feature>
<accession>A0A8B6F8M3</accession>
<protein>
    <submittedName>
        <fullName evidence="3">Uncharacterized protein</fullName>
    </submittedName>
</protein>
<proteinExistence type="predicted"/>
<evidence type="ECO:0000256" key="2">
    <source>
        <dbReference type="SAM" id="MobiDB-lite"/>
    </source>
</evidence>